<feature type="region of interest" description="Disordered" evidence="2">
    <location>
        <begin position="1"/>
        <end position="37"/>
    </location>
</feature>
<evidence type="ECO:0000259" key="3">
    <source>
        <dbReference type="PROSITE" id="PS50222"/>
    </source>
</evidence>
<feature type="region of interest" description="Disordered" evidence="2">
    <location>
        <begin position="225"/>
        <end position="331"/>
    </location>
</feature>
<keyword evidence="5" id="KW-1185">Reference proteome</keyword>
<dbReference type="InterPro" id="IPR018247">
    <property type="entry name" value="EF_Hand_1_Ca_BS"/>
</dbReference>
<dbReference type="PANTHER" id="PTHR47500">
    <property type="entry name" value="EF-HAND CALCIUM-BINDING DOMAIN-CONTAINING PROTEIN"/>
    <property type="match status" value="1"/>
</dbReference>
<dbReference type="InterPro" id="IPR043520">
    <property type="entry name" value="SPT21"/>
</dbReference>
<comment type="caution">
    <text evidence="4">The sequence shown here is derived from an EMBL/GenBank/DDBJ whole genome shotgun (WGS) entry which is preliminary data.</text>
</comment>
<dbReference type="PROSITE" id="PS00018">
    <property type="entry name" value="EF_HAND_1"/>
    <property type="match status" value="2"/>
</dbReference>
<dbReference type="Pfam" id="PF13499">
    <property type="entry name" value="EF-hand_7"/>
    <property type="match status" value="1"/>
</dbReference>
<sequence>MTLTSSLRVAASPRLEAEAIEEEPMPPLPPTYRPSPLTSAILRRPHAQKNVPSRDAIVSSLRRRADEAASRLSPRELRDAKQKLKASSINAWLQRRVPSVIRDTSISLQRRQALQECFEVLDSDSSGTVNFSELGVAMKALGFKADSIRRAIMTGDKDGDGELSFDEFVNLITRAGGSAHPEDSSAEKTSDPDAFPFTLIVNSHRISRMVDAYDPVQREVQLKAMIEQPTRPRRKLKSLHRSAPAATPVIWPDSPRRLRIQAGLATPPLSPERPNTATLSPHLPAPSPRCSASGVSVMRPSSVHASPRWQESSPSPSPHSSRKCSDLYRFS</sequence>
<dbReference type="EMBL" id="JBGBPQ010000016">
    <property type="protein sequence ID" value="KAL1508293.1"/>
    <property type="molecule type" value="Genomic_DNA"/>
</dbReference>
<dbReference type="GO" id="GO:0005509">
    <property type="term" value="F:calcium ion binding"/>
    <property type="evidence" value="ECO:0007669"/>
    <property type="project" value="InterPro"/>
</dbReference>
<evidence type="ECO:0000313" key="5">
    <source>
        <dbReference type="Proteomes" id="UP001515480"/>
    </source>
</evidence>
<organism evidence="4 5">
    <name type="scientific">Prymnesium parvum</name>
    <name type="common">Toxic golden alga</name>
    <dbReference type="NCBI Taxonomy" id="97485"/>
    <lineage>
        <taxon>Eukaryota</taxon>
        <taxon>Haptista</taxon>
        <taxon>Haptophyta</taxon>
        <taxon>Prymnesiophyceae</taxon>
        <taxon>Prymnesiales</taxon>
        <taxon>Prymnesiaceae</taxon>
        <taxon>Prymnesium</taxon>
    </lineage>
</organism>
<dbReference type="SUPFAM" id="SSF47473">
    <property type="entry name" value="EF-hand"/>
    <property type="match status" value="1"/>
</dbReference>
<evidence type="ECO:0000313" key="4">
    <source>
        <dbReference type="EMBL" id="KAL1508293.1"/>
    </source>
</evidence>
<dbReference type="PROSITE" id="PS50222">
    <property type="entry name" value="EF_HAND_2"/>
    <property type="match status" value="2"/>
</dbReference>
<evidence type="ECO:0000256" key="1">
    <source>
        <dbReference type="ARBA" id="ARBA00022837"/>
    </source>
</evidence>
<dbReference type="Gene3D" id="1.10.238.10">
    <property type="entry name" value="EF-hand"/>
    <property type="match status" value="1"/>
</dbReference>
<name>A0AB34IZ59_PRYPA</name>
<protein>
    <recommendedName>
        <fullName evidence="3">EF-hand domain-containing protein</fullName>
    </recommendedName>
</protein>
<reference evidence="4 5" key="1">
    <citation type="journal article" date="2024" name="Science">
        <title>Giant polyketide synthase enzymes in the biosynthesis of giant marine polyether toxins.</title>
        <authorList>
            <person name="Fallon T.R."/>
            <person name="Shende V.V."/>
            <person name="Wierzbicki I.H."/>
            <person name="Pendleton A.L."/>
            <person name="Watervoot N.F."/>
            <person name="Auber R.P."/>
            <person name="Gonzalez D.J."/>
            <person name="Wisecaver J.H."/>
            <person name="Moore B.S."/>
        </authorList>
    </citation>
    <scope>NUCLEOTIDE SEQUENCE [LARGE SCALE GENOMIC DNA]</scope>
    <source>
        <strain evidence="4 5">12B1</strain>
    </source>
</reference>
<dbReference type="CDD" id="cd00051">
    <property type="entry name" value="EFh"/>
    <property type="match status" value="1"/>
</dbReference>
<dbReference type="InterPro" id="IPR011992">
    <property type="entry name" value="EF-hand-dom_pair"/>
</dbReference>
<dbReference type="SMART" id="SM00054">
    <property type="entry name" value="EFh"/>
    <property type="match status" value="2"/>
</dbReference>
<feature type="domain" description="EF-hand" evidence="3">
    <location>
        <begin position="148"/>
        <end position="178"/>
    </location>
</feature>
<keyword evidence="1" id="KW-0106">Calcium</keyword>
<dbReference type="PANTHER" id="PTHR47500:SF3">
    <property type="entry name" value="EF-HAND DOMAIN-CONTAINING PROTEIN"/>
    <property type="match status" value="1"/>
</dbReference>
<gene>
    <name evidence="4" type="ORF">AB1Y20_004405</name>
</gene>
<feature type="compositionally biased region" description="Basic residues" evidence="2">
    <location>
        <begin position="231"/>
        <end position="240"/>
    </location>
</feature>
<dbReference type="Proteomes" id="UP001515480">
    <property type="component" value="Unassembled WGS sequence"/>
</dbReference>
<feature type="domain" description="EF-hand" evidence="3">
    <location>
        <begin position="109"/>
        <end position="144"/>
    </location>
</feature>
<accession>A0AB34IZ59</accession>
<proteinExistence type="predicted"/>
<dbReference type="InterPro" id="IPR002048">
    <property type="entry name" value="EF_hand_dom"/>
</dbReference>
<dbReference type="AlphaFoldDB" id="A0AB34IZ59"/>
<evidence type="ECO:0000256" key="2">
    <source>
        <dbReference type="SAM" id="MobiDB-lite"/>
    </source>
</evidence>